<dbReference type="EMBL" id="PRKW01000006">
    <property type="protein sequence ID" value="PPB48335.1"/>
    <property type="molecule type" value="Genomic_DNA"/>
</dbReference>
<organism evidence="2 3">
    <name type="scientific">Arthrobacter pityocampae</name>
    <dbReference type="NCBI Taxonomy" id="547334"/>
    <lineage>
        <taxon>Bacteria</taxon>
        <taxon>Bacillati</taxon>
        <taxon>Actinomycetota</taxon>
        <taxon>Actinomycetes</taxon>
        <taxon>Micrococcales</taxon>
        <taxon>Micrococcaceae</taxon>
        <taxon>Arthrobacter</taxon>
    </lineage>
</organism>
<evidence type="ECO:0000313" key="2">
    <source>
        <dbReference type="EMBL" id="PPB48335.1"/>
    </source>
</evidence>
<dbReference type="OrthoDB" id="5074912at2"/>
<evidence type="ECO:0000313" key="3">
    <source>
        <dbReference type="Proteomes" id="UP000239297"/>
    </source>
</evidence>
<name>A0A2S5IUV4_9MICC</name>
<feature type="region of interest" description="Disordered" evidence="1">
    <location>
        <begin position="270"/>
        <end position="292"/>
    </location>
</feature>
<proteinExistence type="predicted"/>
<reference evidence="2 3" key="1">
    <citation type="journal article" date="2014" name="Int. J. Syst. Evol. Microbiol.">
        <title>Arthrobacter pityocampae sp. nov., isolated from Thaumetopoea pityocampa (Lep., Thaumetopoeidae).</title>
        <authorList>
            <person name="Ince I.A."/>
            <person name="Demirbag Z."/>
            <person name="Kati H."/>
        </authorList>
    </citation>
    <scope>NUCLEOTIDE SEQUENCE [LARGE SCALE GENOMIC DNA]</scope>
    <source>
        <strain evidence="2 3">Tp2</strain>
    </source>
</reference>
<sequence length="292" mass="30980">MTEAKRHPFSDPASPVFGILSTATMGALSLIDGSTLDDRSRRAVHAGTAVITGLYTGVTVGGRHLPLRVLAGLAGGAVALRFADLGDVIEARLEERLRRAGAQHPRRWMAAGAAAVTFAGFLGDRAAARRALVVAVLDDASEQVKPLDPRVRSLVEGILDATDIAGARELRAQLAVAQELSWGDEFTSTVYLEVPADLPRAVPHDQIFPVRAQFTGPGDATYQVVLQLSAGHLDHMAVEPTDQENIDLADGILAEWPDPTEVVHVLDGVDGTKTVSQPTPPSPDTKPTSETR</sequence>
<dbReference type="RefSeq" id="WP_104122518.1">
    <property type="nucleotide sequence ID" value="NZ_PRKW01000006.1"/>
</dbReference>
<gene>
    <name evidence="2" type="ORF">C4K88_15405</name>
</gene>
<keyword evidence="3" id="KW-1185">Reference proteome</keyword>
<protein>
    <submittedName>
        <fullName evidence="2">Uncharacterized protein</fullName>
    </submittedName>
</protein>
<evidence type="ECO:0000256" key="1">
    <source>
        <dbReference type="SAM" id="MobiDB-lite"/>
    </source>
</evidence>
<accession>A0A2S5IUV4</accession>
<dbReference type="AlphaFoldDB" id="A0A2S5IUV4"/>
<dbReference type="Proteomes" id="UP000239297">
    <property type="component" value="Unassembled WGS sequence"/>
</dbReference>
<comment type="caution">
    <text evidence="2">The sequence shown here is derived from an EMBL/GenBank/DDBJ whole genome shotgun (WGS) entry which is preliminary data.</text>
</comment>